<name>A0A0F8Y919_9ZZZZ</name>
<organism evidence="1">
    <name type="scientific">marine sediment metagenome</name>
    <dbReference type="NCBI Taxonomy" id="412755"/>
    <lineage>
        <taxon>unclassified sequences</taxon>
        <taxon>metagenomes</taxon>
        <taxon>ecological metagenomes</taxon>
    </lineage>
</organism>
<reference evidence="1" key="1">
    <citation type="journal article" date="2015" name="Nature">
        <title>Complex archaea that bridge the gap between prokaryotes and eukaryotes.</title>
        <authorList>
            <person name="Spang A."/>
            <person name="Saw J.H."/>
            <person name="Jorgensen S.L."/>
            <person name="Zaremba-Niedzwiedzka K."/>
            <person name="Martijn J."/>
            <person name="Lind A.E."/>
            <person name="van Eijk R."/>
            <person name="Schleper C."/>
            <person name="Guy L."/>
            <person name="Ettema T.J."/>
        </authorList>
    </citation>
    <scope>NUCLEOTIDE SEQUENCE</scope>
</reference>
<evidence type="ECO:0000313" key="1">
    <source>
        <dbReference type="EMBL" id="KKK50599.1"/>
    </source>
</evidence>
<gene>
    <name evidence="1" type="ORF">LCGC14_3123410</name>
</gene>
<dbReference type="EMBL" id="LAZR01067936">
    <property type="protein sequence ID" value="KKK50599.1"/>
    <property type="molecule type" value="Genomic_DNA"/>
</dbReference>
<dbReference type="AlphaFoldDB" id="A0A0F8Y919"/>
<accession>A0A0F8Y919</accession>
<sequence length="64" mass="7318">MMPYQKFNPTKRDAAQERRDREYEIAIAKIAELQSQRLYGSATFHFQAGAIVRVTVETSEKIGA</sequence>
<comment type="caution">
    <text evidence="1">The sequence shown here is derived from an EMBL/GenBank/DDBJ whole genome shotgun (WGS) entry which is preliminary data.</text>
</comment>
<protein>
    <submittedName>
        <fullName evidence="1">Uncharacterized protein</fullName>
    </submittedName>
</protein>
<proteinExistence type="predicted"/>